<reference evidence="1" key="2">
    <citation type="submission" date="2011-04" db="EMBL/GenBank/DDBJ databases">
        <authorList>
            <person name="Genoscope - CEA"/>
        </authorList>
    </citation>
    <scope>NUCLEOTIDE SEQUENCE</scope>
    <source>
        <strain evidence="1">R24</strain>
    </source>
</reference>
<organism evidence="1">
    <name type="scientific">Ralstonia syzygii R24</name>
    <dbReference type="NCBI Taxonomy" id="907261"/>
    <lineage>
        <taxon>Bacteria</taxon>
        <taxon>Pseudomonadati</taxon>
        <taxon>Pseudomonadota</taxon>
        <taxon>Betaproteobacteria</taxon>
        <taxon>Burkholderiales</taxon>
        <taxon>Burkholderiaceae</taxon>
        <taxon>Ralstonia</taxon>
        <taxon>Ralstonia solanacearum species complex</taxon>
    </lineage>
</organism>
<reference evidence="1" key="1">
    <citation type="journal article" date="2011" name="PLoS ONE">
        <title>Ralstonia syzygii, the Blood Disease Bacterium and some Asian R. solanacearum strains form a single genomic species despite divergent lifestyles.</title>
        <authorList>
            <person name="Remenant B."/>
            <person name="de Cambiaire J.C."/>
            <person name="Cellier G."/>
            <person name="Jacobs J.M."/>
            <person name="Mangenot S."/>
            <person name="Barbe V."/>
            <person name="Lajus A."/>
            <person name="Vallenet D."/>
            <person name="Medigue C."/>
            <person name="Fegan M."/>
            <person name="Allen C."/>
            <person name="Prior P."/>
        </authorList>
    </citation>
    <scope>NUCLEOTIDE SEQUENCE</scope>
    <source>
        <strain evidence="1">R24</strain>
    </source>
</reference>
<dbReference type="EMBL" id="FR854090">
    <property type="protein sequence ID" value="CCA88249.1"/>
    <property type="molecule type" value="Genomic_DNA"/>
</dbReference>
<accession>G3AAA4</accession>
<proteinExistence type="predicted"/>
<protein>
    <submittedName>
        <fullName evidence="1">Uncharacterized protein</fullName>
    </submittedName>
</protein>
<dbReference type="AlphaFoldDB" id="G3AAA4"/>
<gene>
    <name evidence="1" type="ORF">RALSY_mp10795</name>
</gene>
<name>G3AAA4_9RALS</name>
<evidence type="ECO:0000313" key="1">
    <source>
        <dbReference type="EMBL" id="CCA88249.1"/>
    </source>
</evidence>
<sequence length="25" mass="3034">MRNLDYRFVALLPLLVGVFNWRNLL</sequence>